<dbReference type="Proteomes" id="UP000291187">
    <property type="component" value="Unassembled WGS sequence"/>
</dbReference>
<comment type="caution">
    <text evidence="5">The sequence shown here is derived from an EMBL/GenBank/DDBJ whole genome shotgun (WGS) entry which is preliminary data.</text>
</comment>
<dbReference type="CDD" id="cd01189">
    <property type="entry name" value="INT_ICEBs1_C_like"/>
    <property type="match status" value="1"/>
</dbReference>
<dbReference type="GO" id="GO:0003677">
    <property type="term" value="F:DNA binding"/>
    <property type="evidence" value="ECO:0007669"/>
    <property type="project" value="UniProtKB-KW"/>
</dbReference>
<dbReference type="InterPro" id="IPR002104">
    <property type="entry name" value="Integrase_catalytic"/>
</dbReference>
<evidence type="ECO:0000256" key="2">
    <source>
        <dbReference type="ARBA" id="ARBA00023125"/>
    </source>
</evidence>
<evidence type="ECO:0000256" key="3">
    <source>
        <dbReference type="ARBA" id="ARBA00023172"/>
    </source>
</evidence>
<dbReference type="Gene3D" id="1.10.443.10">
    <property type="entry name" value="Intergrase catalytic core"/>
    <property type="match status" value="1"/>
</dbReference>
<reference evidence="5 6" key="1">
    <citation type="submission" date="2018-12" db="EMBL/GenBank/DDBJ databases">
        <title>Unveiling genomic diversity among members of the Bifidobacterium pseudolongum species, a widely distributed gut commensal of the animal kingdom.</title>
        <authorList>
            <person name="Lugli G.A."/>
            <person name="Duranti S."/>
            <person name="Albert K."/>
            <person name="Mancabelli L."/>
            <person name="Napoli S."/>
            <person name="Viappiani A."/>
            <person name="Anzalone R."/>
            <person name="Longhi G."/>
            <person name="Milani C."/>
            <person name="Turroni F."/>
            <person name="Alessandri G."/>
            <person name="Sela D.A."/>
            <person name="Van Sinderen D."/>
            <person name="Ventura M."/>
        </authorList>
    </citation>
    <scope>NUCLEOTIDE SEQUENCE [LARGE SCALE GENOMIC DNA]</scope>
    <source>
        <strain evidence="5 6">2071B</strain>
    </source>
</reference>
<dbReference type="GO" id="GO:0015074">
    <property type="term" value="P:DNA integration"/>
    <property type="evidence" value="ECO:0007669"/>
    <property type="project" value="InterPro"/>
</dbReference>
<gene>
    <name evidence="5" type="ORF">PG2071B_1079</name>
</gene>
<dbReference type="Pfam" id="PF00589">
    <property type="entry name" value="Phage_integrase"/>
    <property type="match status" value="1"/>
</dbReference>
<evidence type="ECO:0000313" key="5">
    <source>
        <dbReference type="EMBL" id="RYQ18958.1"/>
    </source>
</evidence>
<protein>
    <submittedName>
        <fullName evidence="5">Integrase</fullName>
    </submittedName>
</protein>
<dbReference type="AlphaFoldDB" id="A0A4Q5A4V0"/>
<sequence>MVNIASYETKGGRRWRVRYRKPDGSQTDKRGFKRKLDAETWAAEHVTVAKAHGEYIDPRDGNITVRPLYEAWMAKKRISAKESYYHTLEGAWAANAADMWDARRINTITREEVQQWVASISDGTGTKDGRPRSATVVIRIVDMLAGILDDAVADRRIPSNPARGIARPRKRKRRHVYLTATELYAVADGAKWRRDIVLTLGLCGMRWGELAALRVRDVDLERHRLHIGASASTVAGKVIVSDTKTYESRSIMYPEALDAMMRRRCEGKSDDDLLFDAPHRPGEYLSNADGPTSPDGWFAVALRRAGIDKGHMTVHDLRHTAASLMVSAGANVKAVQRQLGHRSAAMTLDTYADLFDDDLDDLSAAMSDMLAREHVGKTWAEREEVGE</sequence>
<feature type="domain" description="Tyr recombinase" evidence="4">
    <location>
        <begin position="173"/>
        <end position="364"/>
    </location>
</feature>
<dbReference type="GO" id="GO:0006310">
    <property type="term" value="P:DNA recombination"/>
    <property type="evidence" value="ECO:0007669"/>
    <property type="project" value="UniProtKB-KW"/>
</dbReference>
<dbReference type="InterPro" id="IPR011010">
    <property type="entry name" value="DNA_brk_join_enz"/>
</dbReference>
<dbReference type="RefSeq" id="WP_129864398.1">
    <property type="nucleotide sequence ID" value="NZ_RYUM01000012.1"/>
</dbReference>
<comment type="similarity">
    <text evidence="1">Belongs to the 'phage' integrase family.</text>
</comment>
<evidence type="ECO:0000259" key="4">
    <source>
        <dbReference type="PROSITE" id="PS51898"/>
    </source>
</evidence>
<keyword evidence="2" id="KW-0238">DNA-binding</keyword>
<dbReference type="PANTHER" id="PTHR30349">
    <property type="entry name" value="PHAGE INTEGRASE-RELATED"/>
    <property type="match status" value="1"/>
</dbReference>
<dbReference type="Gene3D" id="1.10.150.130">
    <property type="match status" value="1"/>
</dbReference>
<name>A0A4Q5A4V0_9BIFI</name>
<dbReference type="PROSITE" id="PS51898">
    <property type="entry name" value="TYR_RECOMBINASE"/>
    <property type="match status" value="1"/>
</dbReference>
<evidence type="ECO:0000313" key="6">
    <source>
        <dbReference type="Proteomes" id="UP000291187"/>
    </source>
</evidence>
<dbReference type="InterPro" id="IPR013762">
    <property type="entry name" value="Integrase-like_cat_sf"/>
</dbReference>
<dbReference type="InterPro" id="IPR010998">
    <property type="entry name" value="Integrase_recombinase_N"/>
</dbReference>
<dbReference type="PANTHER" id="PTHR30349:SF64">
    <property type="entry name" value="PROPHAGE INTEGRASE INTD-RELATED"/>
    <property type="match status" value="1"/>
</dbReference>
<keyword evidence="3" id="KW-0233">DNA recombination</keyword>
<dbReference type="SUPFAM" id="SSF56349">
    <property type="entry name" value="DNA breaking-rejoining enzymes"/>
    <property type="match status" value="1"/>
</dbReference>
<dbReference type="InterPro" id="IPR050090">
    <property type="entry name" value="Tyrosine_recombinase_XerCD"/>
</dbReference>
<organism evidence="5 6">
    <name type="scientific">Bifidobacterium pseudolongum subsp. globosum</name>
    <dbReference type="NCBI Taxonomy" id="1690"/>
    <lineage>
        <taxon>Bacteria</taxon>
        <taxon>Bacillati</taxon>
        <taxon>Actinomycetota</taxon>
        <taxon>Actinomycetes</taxon>
        <taxon>Bifidobacteriales</taxon>
        <taxon>Bifidobacteriaceae</taxon>
        <taxon>Bifidobacterium</taxon>
    </lineage>
</organism>
<dbReference type="EMBL" id="RYUM01000012">
    <property type="protein sequence ID" value="RYQ18958.1"/>
    <property type="molecule type" value="Genomic_DNA"/>
</dbReference>
<accession>A0A4Q5A4V0</accession>
<evidence type="ECO:0000256" key="1">
    <source>
        <dbReference type="ARBA" id="ARBA00008857"/>
    </source>
</evidence>
<proteinExistence type="inferred from homology"/>